<feature type="compositionally biased region" description="Basic and acidic residues" evidence="1">
    <location>
        <begin position="274"/>
        <end position="289"/>
    </location>
</feature>
<dbReference type="Proteomes" id="UP001215280">
    <property type="component" value="Unassembled WGS sequence"/>
</dbReference>
<dbReference type="AlphaFoldDB" id="A0AAD7MJB7"/>
<dbReference type="EMBL" id="JARJLG010000282">
    <property type="protein sequence ID" value="KAJ7720218.1"/>
    <property type="molecule type" value="Genomic_DNA"/>
</dbReference>
<evidence type="ECO:0000313" key="3">
    <source>
        <dbReference type="Proteomes" id="UP001215280"/>
    </source>
</evidence>
<accession>A0AAD7MJB7</accession>
<proteinExistence type="predicted"/>
<gene>
    <name evidence="2" type="ORF">DFH07DRAFT_972700</name>
</gene>
<name>A0AAD7MJB7_9AGAR</name>
<comment type="caution">
    <text evidence="2">The sequence shown here is derived from an EMBL/GenBank/DDBJ whole genome shotgun (WGS) entry which is preliminary data.</text>
</comment>
<feature type="region of interest" description="Disordered" evidence="1">
    <location>
        <begin position="274"/>
        <end position="294"/>
    </location>
</feature>
<evidence type="ECO:0000313" key="2">
    <source>
        <dbReference type="EMBL" id="KAJ7720218.1"/>
    </source>
</evidence>
<feature type="compositionally biased region" description="Low complexity" evidence="1">
    <location>
        <begin position="69"/>
        <end position="83"/>
    </location>
</feature>
<organism evidence="2 3">
    <name type="scientific">Mycena maculata</name>
    <dbReference type="NCBI Taxonomy" id="230809"/>
    <lineage>
        <taxon>Eukaryota</taxon>
        <taxon>Fungi</taxon>
        <taxon>Dikarya</taxon>
        <taxon>Basidiomycota</taxon>
        <taxon>Agaricomycotina</taxon>
        <taxon>Agaricomycetes</taxon>
        <taxon>Agaricomycetidae</taxon>
        <taxon>Agaricales</taxon>
        <taxon>Marasmiineae</taxon>
        <taxon>Mycenaceae</taxon>
        <taxon>Mycena</taxon>
    </lineage>
</organism>
<reference evidence="2" key="1">
    <citation type="submission" date="2023-03" db="EMBL/GenBank/DDBJ databases">
        <title>Massive genome expansion in bonnet fungi (Mycena s.s.) driven by repeated elements and novel gene families across ecological guilds.</title>
        <authorList>
            <consortium name="Lawrence Berkeley National Laboratory"/>
            <person name="Harder C.B."/>
            <person name="Miyauchi S."/>
            <person name="Viragh M."/>
            <person name="Kuo A."/>
            <person name="Thoen E."/>
            <person name="Andreopoulos B."/>
            <person name="Lu D."/>
            <person name="Skrede I."/>
            <person name="Drula E."/>
            <person name="Henrissat B."/>
            <person name="Morin E."/>
            <person name="Kohler A."/>
            <person name="Barry K."/>
            <person name="LaButti K."/>
            <person name="Morin E."/>
            <person name="Salamov A."/>
            <person name="Lipzen A."/>
            <person name="Mereny Z."/>
            <person name="Hegedus B."/>
            <person name="Baldrian P."/>
            <person name="Stursova M."/>
            <person name="Weitz H."/>
            <person name="Taylor A."/>
            <person name="Grigoriev I.V."/>
            <person name="Nagy L.G."/>
            <person name="Martin F."/>
            <person name="Kauserud H."/>
        </authorList>
    </citation>
    <scope>NUCLEOTIDE SEQUENCE</scope>
    <source>
        <strain evidence="2">CBHHK188m</strain>
    </source>
</reference>
<protein>
    <submittedName>
        <fullName evidence="2">Uncharacterized protein</fullName>
    </submittedName>
</protein>
<evidence type="ECO:0000256" key="1">
    <source>
        <dbReference type="SAM" id="MobiDB-lite"/>
    </source>
</evidence>
<feature type="region of interest" description="Disordered" evidence="1">
    <location>
        <begin position="67"/>
        <end position="110"/>
    </location>
</feature>
<sequence length="319" mass="34725">MDATCFKAPTVTGGNSTGLRSVTVKGYDSHEREAMHAAWFASCDRGEHDHPADPKLVPISVPLFPPSSPAHVPSSPAHAPSSPLRTRASPAVRSVRSPHASSSRVADSFPGPYLWTPSPATSPPPALGRKVKVFSADSETPRASRSSTKKTPVIEISSQSPSPEQAASIPHAVPAPGLRAFAVRLGTQGWVFGDSEHAREKFHEMQSWGRRVEMATAAGFTRALAFAEHVGPKADSDEAQRRARWVEEEHRALQANKDAAAAAHRRDVCDELAAYREGESEHSSDESDSGRFTVNLEEELQLRGSYEDWRAHRRPRVHT</sequence>
<keyword evidence="3" id="KW-1185">Reference proteome</keyword>